<evidence type="ECO:0000256" key="9">
    <source>
        <dbReference type="RuleBase" id="RU363034"/>
    </source>
</evidence>
<evidence type="ECO:0000256" key="5">
    <source>
        <dbReference type="ARBA" id="ARBA00022801"/>
    </source>
</evidence>
<dbReference type="AlphaFoldDB" id="A0A6A4VUX4"/>
<feature type="compositionally biased region" description="Pro residues" evidence="10">
    <location>
        <begin position="97"/>
        <end position="107"/>
    </location>
</feature>
<evidence type="ECO:0000256" key="10">
    <source>
        <dbReference type="SAM" id="MobiDB-lite"/>
    </source>
</evidence>
<comment type="caution">
    <text evidence="13">The sequence shown here is derived from an EMBL/GenBank/DDBJ whole genome shotgun (WGS) entry which is preliminary data.</text>
</comment>
<keyword evidence="4 11" id="KW-0732">Signal</keyword>
<feature type="region of interest" description="Disordered" evidence="10">
    <location>
        <begin position="245"/>
        <end position="284"/>
    </location>
</feature>
<keyword evidence="6 9" id="KW-0720">Serine protease</keyword>
<sequence length="617" mass="67917">MAMTPAVSALLLVCGVAALVHSSHGQSRILTGAVEDDPLKCYTSDGLLGDCRPWRYCKVVRQEYPKKKPTLCLYRPKNPIVCCPRKSSGGFVTTPKPTTPPPPPPTQNPWRPVAGPRPRPSSEGDRFVFAQRPQSGTPSPQEGRPKPERPQSRPSHKPILFGPVPSGGNSERLNHRDFIGHKDCGLITRSVRADFDQLELRRRRRRSALSRSHAAPPALDGSQAAAPTATEDPFAIFDSRFYPEEEEDPDFVPYTEAPPPAGSEVVAFTEPPPPAGEAGGAGDPAAPDGKFLHVTILPHDPDAASLVYGDAQDGYDPDYYDTPSAEFAETYLIRTGKALKHDDPFGINSQEYRDKINQQLKDAHFITAGEDAIIGQWPWIALIGERRPSQINWFCGGALLNEEYIITAAHCLGKFQKNRLVVRVGEFDLNYDTDAAHQDLLVDQIIVHPEYVHRRKHHDIALLHLSRRVRLGGHVRPVCLPRRRVDLTGETTTVAGWGHTEFGGEKSAILQEVKLPLVNTTECENTYRTLGNAFQADFAPGFGDTKICALDPTGRGRDSCQGDSGGPLTYRDRASGRVQLVGIVSTGVGCGHPKFPGVYTRVSMYVDWILERAFRNQ</sequence>
<evidence type="ECO:0000313" key="14">
    <source>
        <dbReference type="Proteomes" id="UP000440578"/>
    </source>
</evidence>
<evidence type="ECO:0000256" key="4">
    <source>
        <dbReference type="ARBA" id="ARBA00022729"/>
    </source>
</evidence>
<feature type="region of interest" description="Disordered" evidence="10">
    <location>
        <begin position="207"/>
        <end position="228"/>
    </location>
</feature>
<keyword evidence="14" id="KW-1185">Reference proteome</keyword>
<dbReference type="GO" id="GO:0005576">
    <property type="term" value="C:extracellular region"/>
    <property type="evidence" value="ECO:0007669"/>
    <property type="project" value="UniProtKB-SubCell"/>
</dbReference>
<gene>
    <name evidence="13" type="primary">SP4_13</name>
    <name evidence="13" type="ORF">FJT64_003988</name>
</gene>
<dbReference type="Proteomes" id="UP000440578">
    <property type="component" value="Unassembled WGS sequence"/>
</dbReference>
<evidence type="ECO:0000256" key="11">
    <source>
        <dbReference type="SAM" id="SignalP"/>
    </source>
</evidence>
<dbReference type="PRINTS" id="PR00722">
    <property type="entry name" value="CHYMOTRYPSIN"/>
</dbReference>
<protein>
    <submittedName>
        <fullName evidence="13">Venom protease</fullName>
    </submittedName>
</protein>
<keyword evidence="2" id="KW-0964">Secreted</keyword>
<reference evidence="13 14" key="1">
    <citation type="submission" date="2019-07" db="EMBL/GenBank/DDBJ databases">
        <title>Draft genome assembly of a fouling barnacle, Amphibalanus amphitrite (Darwin, 1854): The first reference genome for Thecostraca.</title>
        <authorList>
            <person name="Kim W."/>
        </authorList>
    </citation>
    <scope>NUCLEOTIDE SEQUENCE [LARGE SCALE GENOMIC DNA]</scope>
    <source>
        <strain evidence="13">SNU_AA5</strain>
        <tissue evidence="13">Soma without cirri and trophi</tissue>
    </source>
</reference>
<name>A0A6A4VUX4_AMPAM</name>
<feature type="region of interest" description="Disordered" evidence="10">
    <location>
        <begin position="90"/>
        <end position="175"/>
    </location>
</feature>
<evidence type="ECO:0000259" key="12">
    <source>
        <dbReference type="PROSITE" id="PS50240"/>
    </source>
</evidence>
<evidence type="ECO:0000256" key="7">
    <source>
        <dbReference type="ARBA" id="ARBA00023157"/>
    </source>
</evidence>
<dbReference type="InterPro" id="IPR022700">
    <property type="entry name" value="CLIP"/>
</dbReference>
<dbReference type="Gene3D" id="2.40.10.10">
    <property type="entry name" value="Trypsin-like serine proteases"/>
    <property type="match status" value="1"/>
</dbReference>
<accession>A0A6A4VUX4</accession>
<evidence type="ECO:0000256" key="2">
    <source>
        <dbReference type="ARBA" id="ARBA00022525"/>
    </source>
</evidence>
<comment type="subcellular location">
    <subcellularLocation>
        <location evidence="1">Secreted</location>
    </subcellularLocation>
</comment>
<dbReference type="InterPro" id="IPR018114">
    <property type="entry name" value="TRYPSIN_HIS"/>
</dbReference>
<dbReference type="GO" id="GO:0006508">
    <property type="term" value="P:proteolysis"/>
    <property type="evidence" value="ECO:0007669"/>
    <property type="project" value="UniProtKB-KW"/>
</dbReference>
<dbReference type="InterPro" id="IPR009003">
    <property type="entry name" value="Peptidase_S1_PA"/>
</dbReference>
<dbReference type="InterPro" id="IPR051487">
    <property type="entry name" value="Ser/Thr_Proteases_Immune/Dev"/>
</dbReference>
<evidence type="ECO:0000313" key="13">
    <source>
        <dbReference type="EMBL" id="KAF0298626.1"/>
    </source>
</evidence>
<organism evidence="13 14">
    <name type="scientific">Amphibalanus amphitrite</name>
    <name type="common">Striped barnacle</name>
    <name type="synonym">Balanus amphitrite</name>
    <dbReference type="NCBI Taxonomy" id="1232801"/>
    <lineage>
        <taxon>Eukaryota</taxon>
        <taxon>Metazoa</taxon>
        <taxon>Ecdysozoa</taxon>
        <taxon>Arthropoda</taxon>
        <taxon>Crustacea</taxon>
        <taxon>Multicrustacea</taxon>
        <taxon>Cirripedia</taxon>
        <taxon>Thoracica</taxon>
        <taxon>Thoracicalcarea</taxon>
        <taxon>Balanomorpha</taxon>
        <taxon>Balanoidea</taxon>
        <taxon>Balanidae</taxon>
        <taxon>Amphibalaninae</taxon>
        <taxon>Amphibalanus</taxon>
    </lineage>
</organism>
<feature type="chain" id="PRO_5025511338" evidence="11">
    <location>
        <begin position="26"/>
        <end position="617"/>
    </location>
</feature>
<dbReference type="PANTHER" id="PTHR24256">
    <property type="entry name" value="TRYPTASE-RELATED"/>
    <property type="match status" value="1"/>
</dbReference>
<evidence type="ECO:0000256" key="6">
    <source>
        <dbReference type="ARBA" id="ARBA00022825"/>
    </source>
</evidence>
<dbReference type="PROSITE" id="PS00135">
    <property type="entry name" value="TRYPSIN_SER"/>
    <property type="match status" value="1"/>
</dbReference>
<dbReference type="OrthoDB" id="6339870at2759"/>
<dbReference type="CDD" id="cd00190">
    <property type="entry name" value="Tryp_SPc"/>
    <property type="match status" value="1"/>
</dbReference>
<keyword evidence="5 9" id="KW-0378">Hydrolase</keyword>
<dbReference type="InterPro" id="IPR043504">
    <property type="entry name" value="Peptidase_S1_PA_chymotrypsin"/>
</dbReference>
<dbReference type="SUPFAM" id="SSF50494">
    <property type="entry name" value="Trypsin-like serine proteases"/>
    <property type="match status" value="1"/>
</dbReference>
<dbReference type="FunFam" id="2.40.10.10:FF:000015">
    <property type="entry name" value="Atrial natriuretic peptide-converting enzyme"/>
    <property type="match status" value="1"/>
</dbReference>
<keyword evidence="7" id="KW-1015">Disulfide bond</keyword>
<dbReference type="InterPro" id="IPR001314">
    <property type="entry name" value="Peptidase_S1A"/>
</dbReference>
<feature type="compositionally biased region" description="Low complexity" evidence="10">
    <location>
        <begin position="209"/>
        <end position="219"/>
    </location>
</feature>
<keyword evidence="3 9" id="KW-0645">Protease</keyword>
<comment type="similarity">
    <text evidence="8">Belongs to the peptidase S1 family. CLIP subfamily.</text>
</comment>
<dbReference type="SMART" id="SM00020">
    <property type="entry name" value="Tryp_SPc"/>
    <property type="match status" value="1"/>
</dbReference>
<dbReference type="PROSITE" id="PS50240">
    <property type="entry name" value="TRYPSIN_DOM"/>
    <property type="match status" value="1"/>
</dbReference>
<evidence type="ECO:0000256" key="1">
    <source>
        <dbReference type="ARBA" id="ARBA00004613"/>
    </source>
</evidence>
<proteinExistence type="inferred from homology"/>
<dbReference type="PROSITE" id="PS00134">
    <property type="entry name" value="TRYPSIN_HIS"/>
    <property type="match status" value="1"/>
</dbReference>
<dbReference type="SMART" id="SM00680">
    <property type="entry name" value="CLIP"/>
    <property type="match status" value="1"/>
</dbReference>
<dbReference type="GO" id="GO:0004252">
    <property type="term" value="F:serine-type endopeptidase activity"/>
    <property type="evidence" value="ECO:0007669"/>
    <property type="project" value="InterPro"/>
</dbReference>
<dbReference type="Pfam" id="PF00089">
    <property type="entry name" value="Trypsin"/>
    <property type="match status" value="1"/>
</dbReference>
<dbReference type="InterPro" id="IPR033116">
    <property type="entry name" value="TRYPSIN_SER"/>
</dbReference>
<feature type="domain" description="Peptidase S1" evidence="12">
    <location>
        <begin position="366"/>
        <end position="614"/>
    </location>
</feature>
<dbReference type="EMBL" id="VIIS01001419">
    <property type="protein sequence ID" value="KAF0298626.1"/>
    <property type="molecule type" value="Genomic_DNA"/>
</dbReference>
<dbReference type="InterPro" id="IPR001254">
    <property type="entry name" value="Trypsin_dom"/>
</dbReference>
<evidence type="ECO:0000256" key="3">
    <source>
        <dbReference type="ARBA" id="ARBA00022670"/>
    </source>
</evidence>
<feature type="signal peptide" evidence="11">
    <location>
        <begin position="1"/>
        <end position="25"/>
    </location>
</feature>
<evidence type="ECO:0000256" key="8">
    <source>
        <dbReference type="ARBA" id="ARBA00024195"/>
    </source>
</evidence>